<evidence type="ECO:0000256" key="1">
    <source>
        <dbReference type="SAM" id="MobiDB-lite"/>
    </source>
</evidence>
<keyword evidence="2" id="KW-0378">Hydrolase</keyword>
<name>A0A9Q9ATA0_9PEZI</name>
<dbReference type="Gene3D" id="3.40.50.1820">
    <property type="entry name" value="alpha/beta hydrolase"/>
    <property type="match status" value="1"/>
</dbReference>
<dbReference type="Proteomes" id="UP001056384">
    <property type="component" value="Chromosome 6"/>
</dbReference>
<gene>
    <name evidence="2" type="ORF">Slin15195_G080590</name>
</gene>
<feature type="region of interest" description="Disordered" evidence="1">
    <location>
        <begin position="1"/>
        <end position="20"/>
    </location>
</feature>
<sequence length="328" mass="35996">MGSSDNRSTRQDEPNISKASQSINPFELPSALLRAAYLVGKIPVKADRSDPRVSYAVYVPEQYCAVHDALQNSELEFSNRLPLVVNVHSTRRDAITCCDSLIDFADKHGVAVLAPLFPLFPAGLDSPFDLDSYKNLRSETLQSDLRLLDMLNEVGHIWPGTSTDPIILCGFSGGAQFVHRFTYLNPERISAVAIAAPGQVTKLNSEPWPKGIGNASAVFPGEEIDIAAIAKIEDILLLVGEDDVSSEGQVDLLQWMAARKAKLEGETVHEKLGRTSRVQSIKSLQHNWQKNGIEAELEIVPGVGHSYQDLLPSLIAWLRECSAVVDRE</sequence>
<dbReference type="EMBL" id="CP099423">
    <property type="protein sequence ID" value="USW54740.1"/>
    <property type="molecule type" value="Genomic_DNA"/>
</dbReference>
<organism evidence="2 3">
    <name type="scientific">Septoria linicola</name>
    <dbReference type="NCBI Taxonomy" id="215465"/>
    <lineage>
        <taxon>Eukaryota</taxon>
        <taxon>Fungi</taxon>
        <taxon>Dikarya</taxon>
        <taxon>Ascomycota</taxon>
        <taxon>Pezizomycotina</taxon>
        <taxon>Dothideomycetes</taxon>
        <taxon>Dothideomycetidae</taxon>
        <taxon>Mycosphaerellales</taxon>
        <taxon>Mycosphaerellaceae</taxon>
        <taxon>Septoria</taxon>
    </lineage>
</organism>
<reference evidence="2" key="1">
    <citation type="submission" date="2022-06" db="EMBL/GenBank/DDBJ databases">
        <title>Complete genome sequences of two strains of the flax pathogen Septoria linicola.</title>
        <authorList>
            <person name="Lapalu N."/>
            <person name="Simon A."/>
            <person name="Demenou B."/>
            <person name="Paumier D."/>
            <person name="Guillot M.-P."/>
            <person name="Gout L."/>
            <person name="Valade R."/>
        </authorList>
    </citation>
    <scope>NUCLEOTIDE SEQUENCE</scope>
    <source>
        <strain evidence="2">SE15195</strain>
    </source>
</reference>
<accession>A0A9Q9ATA0</accession>
<dbReference type="AlphaFoldDB" id="A0A9Q9ATA0"/>
<keyword evidence="3" id="KW-1185">Reference proteome</keyword>
<evidence type="ECO:0000313" key="3">
    <source>
        <dbReference type="Proteomes" id="UP001056384"/>
    </source>
</evidence>
<evidence type="ECO:0000313" key="2">
    <source>
        <dbReference type="EMBL" id="USW54740.1"/>
    </source>
</evidence>
<dbReference type="GO" id="GO:0016787">
    <property type="term" value="F:hydrolase activity"/>
    <property type="evidence" value="ECO:0007669"/>
    <property type="project" value="UniProtKB-KW"/>
</dbReference>
<proteinExistence type="predicted"/>
<dbReference type="InterPro" id="IPR029058">
    <property type="entry name" value="AB_hydrolase_fold"/>
</dbReference>
<protein>
    <submittedName>
        <fullName evidence="2">Alpha/Beta hydrolase</fullName>
    </submittedName>
</protein>
<dbReference type="SUPFAM" id="SSF53474">
    <property type="entry name" value="alpha/beta-Hydrolases"/>
    <property type="match status" value="1"/>
</dbReference>